<reference evidence="4 5" key="1">
    <citation type="submission" date="2016-05" db="EMBL/GenBank/DDBJ databases">
        <authorList>
            <person name="Naeem Raeece"/>
        </authorList>
    </citation>
    <scope>NUCLEOTIDE SEQUENCE [LARGE SCALE GENOMIC DNA]</scope>
</reference>
<protein>
    <submittedName>
        <fullName evidence="3">Uncharacterized protein</fullName>
    </submittedName>
</protein>
<feature type="region of interest" description="Disordered" evidence="1">
    <location>
        <begin position="32"/>
        <end position="51"/>
    </location>
</feature>
<feature type="compositionally biased region" description="Basic and acidic residues" evidence="1">
    <location>
        <begin position="34"/>
        <end position="48"/>
    </location>
</feature>
<organism evidence="3 4">
    <name type="scientific">Plasmodium ovale curtisi</name>
    <dbReference type="NCBI Taxonomy" id="864141"/>
    <lineage>
        <taxon>Eukaryota</taxon>
        <taxon>Sar</taxon>
        <taxon>Alveolata</taxon>
        <taxon>Apicomplexa</taxon>
        <taxon>Aconoidasida</taxon>
        <taxon>Haemosporida</taxon>
        <taxon>Plasmodiidae</taxon>
        <taxon>Plasmodium</taxon>
        <taxon>Plasmodium (Plasmodium)</taxon>
    </lineage>
</organism>
<proteinExistence type="predicted"/>
<name>A0A1A8XG21_PLAOA</name>
<evidence type="ECO:0000313" key="5">
    <source>
        <dbReference type="Proteomes" id="UP000078560"/>
    </source>
</evidence>
<evidence type="ECO:0000313" key="4">
    <source>
        <dbReference type="Proteomes" id="UP000078546"/>
    </source>
</evidence>
<reference evidence="3" key="2">
    <citation type="submission" date="2016-05" db="EMBL/GenBank/DDBJ databases">
        <authorList>
            <person name="Lavstsen T."/>
            <person name="Jespersen J.S."/>
        </authorList>
    </citation>
    <scope>NUCLEOTIDE SEQUENCE [LARGE SCALE GENOMIC DNA]</scope>
</reference>
<accession>A0A1A8XG21</accession>
<dbReference type="Proteomes" id="UP000078560">
    <property type="component" value="Unassembled WGS sequence"/>
</dbReference>
<evidence type="ECO:0000313" key="3">
    <source>
        <dbReference type="EMBL" id="SBT02874.1"/>
    </source>
</evidence>
<dbReference type="Proteomes" id="UP000078546">
    <property type="component" value="Unassembled WGS sequence"/>
</dbReference>
<sequence>MITLRNIHILYSYFKIAQLRLLLSIKIENTTNGENDKSNSFEPRRNGDYRSITGKLQGERKDIMEQGIKERCEEGPTRQVEKYGTNDKVREKIIRNNLELLDVIIRKTWNVYPQVASGPKETIHHATKGY</sequence>
<dbReference type="AlphaFoldDB" id="A0A1A8XG21"/>
<dbReference type="EMBL" id="FLQV01003823">
    <property type="protein sequence ID" value="SBT02874.1"/>
    <property type="molecule type" value="Genomic_DNA"/>
</dbReference>
<evidence type="ECO:0000313" key="2">
    <source>
        <dbReference type="EMBL" id="SBS94213.1"/>
    </source>
</evidence>
<dbReference type="EMBL" id="FLQU01001729">
    <property type="protein sequence ID" value="SBS94213.1"/>
    <property type="molecule type" value="Genomic_DNA"/>
</dbReference>
<evidence type="ECO:0000256" key="1">
    <source>
        <dbReference type="SAM" id="MobiDB-lite"/>
    </source>
</evidence>
<gene>
    <name evidence="3" type="ORF">POVCU1_081690</name>
    <name evidence="2" type="ORF">POVCU2_0086660</name>
</gene>